<protein>
    <recommendedName>
        <fullName evidence="4">glutathione peroxidase</fullName>
        <ecNumber evidence="4">1.11.1.9</ecNumber>
    </recommendedName>
</protein>
<evidence type="ECO:0000256" key="6">
    <source>
        <dbReference type="ARBA" id="ARBA00022559"/>
    </source>
</evidence>
<organism evidence="10 11">
    <name type="scientific">Acrobeloides nanus</name>
    <dbReference type="NCBI Taxonomy" id="290746"/>
    <lineage>
        <taxon>Eukaryota</taxon>
        <taxon>Metazoa</taxon>
        <taxon>Ecdysozoa</taxon>
        <taxon>Nematoda</taxon>
        <taxon>Chromadorea</taxon>
        <taxon>Rhabditida</taxon>
        <taxon>Tylenchina</taxon>
        <taxon>Cephalobomorpha</taxon>
        <taxon>Cephaloboidea</taxon>
        <taxon>Cephalobidae</taxon>
        <taxon>Acrobeloides</taxon>
    </lineage>
</organism>
<reference evidence="11" key="1">
    <citation type="submission" date="2022-11" db="UniProtKB">
        <authorList>
            <consortium name="WormBaseParasite"/>
        </authorList>
    </citation>
    <scope>IDENTIFICATION</scope>
</reference>
<dbReference type="WBParaSite" id="ACRNAN_scaffold7202.g11207.t1">
    <property type="protein sequence ID" value="ACRNAN_scaffold7202.g11207.t1"/>
    <property type="gene ID" value="ACRNAN_scaffold7202.g11207"/>
</dbReference>
<dbReference type="EC" id="1.11.1.9" evidence="4"/>
<evidence type="ECO:0000256" key="9">
    <source>
        <dbReference type="SAM" id="MobiDB-lite"/>
    </source>
</evidence>
<dbReference type="SUPFAM" id="SSF52833">
    <property type="entry name" value="Thioredoxin-like"/>
    <property type="match status" value="1"/>
</dbReference>
<evidence type="ECO:0000256" key="2">
    <source>
        <dbReference type="ARBA" id="ARBA00004613"/>
    </source>
</evidence>
<dbReference type="InterPro" id="IPR036249">
    <property type="entry name" value="Thioredoxin-like_sf"/>
</dbReference>
<dbReference type="GO" id="GO:0005576">
    <property type="term" value="C:extracellular region"/>
    <property type="evidence" value="ECO:0007669"/>
    <property type="project" value="UniProtKB-SubCell"/>
</dbReference>
<evidence type="ECO:0000256" key="8">
    <source>
        <dbReference type="ARBA" id="ARBA00023002"/>
    </source>
</evidence>
<evidence type="ECO:0000256" key="4">
    <source>
        <dbReference type="ARBA" id="ARBA00012310"/>
    </source>
</evidence>
<dbReference type="AlphaFoldDB" id="A0A914EEG3"/>
<dbReference type="Gene3D" id="3.40.30.10">
    <property type="entry name" value="Glutaredoxin"/>
    <property type="match status" value="1"/>
</dbReference>
<keyword evidence="6" id="KW-0575">Peroxidase</keyword>
<evidence type="ECO:0000256" key="7">
    <source>
        <dbReference type="ARBA" id="ARBA00022729"/>
    </source>
</evidence>
<keyword evidence="8" id="KW-0560">Oxidoreductase</keyword>
<comment type="similarity">
    <text evidence="3">Belongs to the glutathione peroxidase family.</text>
</comment>
<feature type="compositionally biased region" description="Low complexity" evidence="9">
    <location>
        <begin position="241"/>
        <end position="263"/>
    </location>
</feature>
<sequence length="352" mass="40826">MNNEILNGLKSVRPGHGYTPHQDLHIFGKMDVNGEKEHPMYTFLKEICPPAGVRIGLRKELMWDPIKTTDIAWNFEKFIIDRNGIPRYRFHPTAWNSGEFVMPYIQELLNGTHKNYNDSNRPLHISLRQVNQYQNNGGAGPLMGYNQEYGPQAQNQFNPQPAPNQFNPQPVQNQPNNTRPILQILNFYQTPQDMNSQSYLQQPSQLYQSNNNQQQQSAPYQPQPCCSFGNLTNQQVPQNLQQQQYQPYSQQQQFNSQQQYPTSSAPYQQQFTRVTPTPQPLFMDYSQQQQQRQQQQPNFYAQNGVQYSNNAYQQPTWPQNTISRIVNGYGNSSSVKITSRTIYEVEAVIQNP</sequence>
<dbReference type="InterPro" id="IPR000889">
    <property type="entry name" value="Glutathione_peroxidase"/>
</dbReference>
<evidence type="ECO:0000256" key="5">
    <source>
        <dbReference type="ARBA" id="ARBA00022525"/>
    </source>
</evidence>
<proteinExistence type="inferred from homology"/>
<feature type="compositionally biased region" description="Low complexity" evidence="9">
    <location>
        <begin position="151"/>
        <end position="177"/>
    </location>
</feature>
<dbReference type="Proteomes" id="UP000887540">
    <property type="component" value="Unplaced"/>
</dbReference>
<keyword evidence="5" id="KW-0964">Secreted</keyword>
<dbReference type="GO" id="GO:0006979">
    <property type="term" value="P:response to oxidative stress"/>
    <property type="evidence" value="ECO:0007669"/>
    <property type="project" value="InterPro"/>
</dbReference>
<name>A0A914EEG3_9BILA</name>
<evidence type="ECO:0000313" key="11">
    <source>
        <dbReference type="WBParaSite" id="ACRNAN_scaffold7202.g11207.t1"/>
    </source>
</evidence>
<feature type="region of interest" description="Disordered" evidence="9">
    <location>
        <begin position="136"/>
        <end position="177"/>
    </location>
</feature>
<comment type="subcellular location">
    <subcellularLocation>
        <location evidence="2">Secreted</location>
    </subcellularLocation>
</comment>
<evidence type="ECO:0000313" key="10">
    <source>
        <dbReference type="Proteomes" id="UP000887540"/>
    </source>
</evidence>
<feature type="region of interest" description="Disordered" evidence="9">
    <location>
        <begin position="241"/>
        <end position="267"/>
    </location>
</feature>
<comment type="catalytic activity">
    <reaction evidence="1">
        <text>2 glutathione + H2O2 = glutathione disulfide + 2 H2O</text>
        <dbReference type="Rhea" id="RHEA:16833"/>
        <dbReference type="ChEBI" id="CHEBI:15377"/>
        <dbReference type="ChEBI" id="CHEBI:16240"/>
        <dbReference type="ChEBI" id="CHEBI:57925"/>
        <dbReference type="ChEBI" id="CHEBI:58297"/>
        <dbReference type="EC" id="1.11.1.9"/>
    </reaction>
</comment>
<dbReference type="GO" id="GO:0004602">
    <property type="term" value="F:glutathione peroxidase activity"/>
    <property type="evidence" value="ECO:0007669"/>
    <property type="project" value="UniProtKB-EC"/>
</dbReference>
<dbReference type="PANTHER" id="PTHR11592">
    <property type="entry name" value="GLUTATHIONE PEROXIDASE"/>
    <property type="match status" value="1"/>
</dbReference>
<evidence type="ECO:0000256" key="3">
    <source>
        <dbReference type="ARBA" id="ARBA00006926"/>
    </source>
</evidence>
<keyword evidence="10" id="KW-1185">Reference proteome</keyword>
<dbReference type="PANTHER" id="PTHR11592:SF88">
    <property type="entry name" value="GLUTATHIONE PEROXIDASE-RELATED"/>
    <property type="match status" value="1"/>
</dbReference>
<dbReference type="PROSITE" id="PS51355">
    <property type="entry name" value="GLUTATHIONE_PEROXID_3"/>
    <property type="match status" value="1"/>
</dbReference>
<evidence type="ECO:0000256" key="1">
    <source>
        <dbReference type="ARBA" id="ARBA00000217"/>
    </source>
</evidence>
<accession>A0A914EEG3</accession>
<keyword evidence="7" id="KW-0732">Signal</keyword>